<keyword evidence="2" id="KW-1185">Reference proteome</keyword>
<organism evidence="1 2">
    <name type="scientific">Euplotes crassus</name>
    <dbReference type="NCBI Taxonomy" id="5936"/>
    <lineage>
        <taxon>Eukaryota</taxon>
        <taxon>Sar</taxon>
        <taxon>Alveolata</taxon>
        <taxon>Ciliophora</taxon>
        <taxon>Intramacronucleata</taxon>
        <taxon>Spirotrichea</taxon>
        <taxon>Hypotrichia</taxon>
        <taxon>Euplotida</taxon>
        <taxon>Euplotidae</taxon>
        <taxon>Moneuplotes</taxon>
    </lineage>
</organism>
<sequence>MLTSRTKLKNRAVFCKSHSKSINLDLKKESSFIRRRHLKTTIRQFDPKGSLSLKKLKKVDEEPESVPGIIDKLSGTPLKEQRGIPLTKSKSRIEKEVKIYKMAKRLPNFISSSDEESPEEDEQDKTFKSLQRMFQEKAQTNWKKISDFILLQSKKDLRSKLKIINQRLYTDQKQLSKLAMRNKGKNLNPGFEKSNLLVSNLQNSQEFEESDPESDFSVFPQARHQSLIFKRNPKESKHRKRCTFRNLHPVLPLHRRHQFVGKESPRKVKTRRFKRRSTKIEIKNSSLHTSERNGREETYELIRTFNIERIVP</sequence>
<dbReference type="Proteomes" id="UP001295684">
    <property type="component" value="Unassembled WGS sequence"/>
</dbReference>
<proteinExistence type="predicted"/>
<dbReference type="EMBL" id="CAMPGE010001215">
    <property type="protein sequence ID" value="CAI2359991.1"/>
    <property type="molecule type" value="Genomic_DNA"/>
</dbReference>
<gene>
    <name evidence="1" type="ORF">ECRASSUSDP1_LOCUS1286</name>
</gene>
<dbReference type="AlphaFoldDB" id="A0AAD1U0V8"/>
<comment type="caution">
    <text evidence="1">The sequence shown here is derived from an EMBL/GenBank/DDBJ whole genome shotgun (WGS) entry which is preliminary data.</text>
</comment>
<accession>A0AAD1U0V8</accession>
<evidence type="ECO:0000313" key="2">
    <source>
        <dbReference type="Proteomes" id="UP001295684"/>
    </source>
</evidence>
<evidence type="ECO:0000313" key="1">
    <source>
        <dbReference type="EMBL" id="CAI2359991.1"/>
    </source>
</evidence>
<name>A0AAD1U0V8_EUPCR</name>
<protein>
    <submittedName>
        <fullName evidence="1">Uncharacterized protein</fullName>
    </submittedName>
</protein>
<reference evidence="1" key="1">
    <citation type="submission" date="2023-07" db="EMBL/GenBank/DDBJ databases">
        <authorList>
            <consortium name="AG Swart"/>
            <person name="Singh M."/>
            <person name="Singh A."/>
            <person name="Seah K."/>
            <person name="Emmerich C."/>
        </authorList>
    </citation>
    <scope>NUCLEOTIDE SEQUENCE</scope>
    <source>
        <strain evidence="1">DP1</strain>
    </source>
</reference>